<dbReference type="EMBL" id="KV417286">
    <property type="protein sequence ID" value="KZO96077.1"/>
    <property type="molecule type" value="Genomic_DNA"/>
</dbReference>
<dbReference type="Proteomes" id="UP000076738">
    <property type="component" value="Unassembled WGS sequence"/>
</dbReference>
<protein>
    <submittedName>
        <fullName evidence="1">Formamidase</fullName>
    </submittedName>
</protein>
<dbReference type="GO" id="GO:0016811">
    <property type="term" value="F:hydrolase activity, acting on carbon-nitrogen (but not peptide) bonds, in linear amides"/>
    <property type="evidence" value="ECO:0007669"/>
    <property type="project" value="InterPro"/>
</dbReference>
<keyword evidence="2" id="KW-1185">Reference proteome</keyword>
<evidence type="ECO:0000313" key="2">
    <source>
        <dbReference type="Proteomes" id="UP000076738"/>
    </source>
</evidence>
<dbReference type="Gene3D" id="2.60.120.580">
    <property type="entry name" value="Acetamidase/Formamidase-like domains"/>
    <property type="match status" value="2"/>
</dbReference>
<dbReference type="STRING" id="1330018.A0A167LVS8"/>
<accession>A0A167LVS8</accession>
<organism evidence="1 2">
    <name type="scientific">Calocera viscosa (strain TUFC12733)</name>
    <dbReference type="NCBI Taxonomy" id="1330018"/>
    <lineage>
        <taxon>Eukaryota</taxon>
        <taxon>Fungi</taxon>
        <taxon>Dikarya</taxon>
        <taxon>Basidiomycota</taxon>
        <taxon>Agaricomycotina</taxon>
        <taxon>Dacrymycetes</taxon>
        <taxon>Dacrymycetales</taxon>
        <taxon>Dacrymycetaceae</taxon>
        <taxon>Calocera</taxon>
    </lineage>
</organism>
<dbReference type="OrthoDB" id="3335528at2759"/>
<evidence type="ECO:0000313" key="1">
    <source>
        <dbReference type="EMBL" id="KZO96077.1"/>
    </source>
</evidence>
<dbReference type="PANTHER" id="PTHR31891">
    <property type="entry name" value="FORMAMIDASE C869.04-RELATED"/>
    <property type="match status" value="1"/>
</dbReference>
<dbReference type="Gene3D" id="3.10.28.20">
    <property type="entry name" value="Acetamidase/Formamidase-like domains"/>
    <property type="match status" value="1"/>
</dbReference>
<dbReference type="PANTHER" id="PTHR31891:SF1">
    <property type="entry name" value="FORMAMIDASE C869.04-RELATED"/>
    <property type="match status" value="1"/>
</dbReference>
<dbReference type="SUPFAM" id="SSF141130">
    <property type="entry name" value="Acetamidase/Formamidase-like"/>
    <property type="match status" value="1"/>
</dbReference>
<dbReference type="Pfam" id="PF03069">
    <property type="entry name" value="FmdA_AmdA"/>
    <property type="match status" value="2"/>
</dbReference>
<name>A0A167LVS8_CALVF</name>
<dbReference type="AlphaFoldDB" id="A0A167LVS8"/>
<gene>
    <name evidence="1" type="ORF">CALVIDRAFT_598755</name>
</gene>
<sequence>MAPLYTIHQHQCHLKWDNSITPVATVTSGSVVNFDCLDASNGQITPSSTVESVTAMDFSQVDQVNGPIFVETAEPGDVLEVEFLELETADWGWTANIPGFGVLADVFEAPALKIWKIEKDENGQNFTWFKEGKIRSPTAPFCGEIGVAPGAIGAFSTIPPYRTGGNIDTKHVIKGTKIYLPIEAKGALFSVGDGHAAQGDGEVGGSALETPMKVSVRLTVHKDMPYVKEPSFLTPGPLASNFNTGKYYSTLGIDPDIKTAMKKAVTFIVDYLESVHGLTRIDAYMLCSVCVDLKMCEVVDMPNFAIGAFLPLSIFV</sequence>
<reference evidence="1 2" key="1">
    <citation type="journal article" date="2016" name="Mol. Biol. Evol.">
        <title>Comparative Genomics of Early-Diverging Mushroom-Forming Fungi Provides Insights into the Origins of Lignocellulose Decay Capabilities.</title>
        <authorList>
            <person name="Nagy L.G."/>
            <person name="Riley R."/>
            <person name="Tritt A."/>
            <person name="Adam C."/>
            <person name="Daum C."/>
            <person name="Floudas D."/>
            <person name="Sun H."/>
            <person name="Yadav J.S."/>
            <person name="Pangilinan J."/>
            <person name="Larsson K.H."/>
            <person name="Matsuura K."/>
            <person name="Barry K."/>
            <person name="Labutti K."/>
            <person name="Kuo R."/>
            <person name="Ohm R.A."/>
            <person name="Bhattacharya S.S."/>
            <person name="Shirouzu T."/>
            <person name="Yoshinaga Y."/>
            <person name="Martin F.M."/>
            <person name="Grigoriev I.V."/>
            <person name="Hibbett D.S."/>
        </authorList>
    </citation>
    <scope>NUCLEOTIDE SEQUENCE [LARGE SCALE GENOMIC DNA]</scope>
    <source>
        <strain evidence="1 2">TUFC12733</strain>
    </source>
</reference>
<dbReference type="InterPro" id="IPR004304">
    <property type="entry name" value="FmdA_AmdA"/>
</dbReference>
<proteinExistence type="predicted"/>